<dbReference type="InterPro" id="IPR020568">
    <property type="entry name" value="Ribosomal_Su5_D2-typ_SF"/>
</dbReference>
<keyword evidence="5 8" id="KW-0687">Ribonucleoprotein</keyword>
<dbReference type="AlphaFoldDB" id="A0A6A6WI41"/>
<dbReference type="GO" id="GO:0003723">
    <property type="term" value="F:RNA binding"/>
    <property type="evidence" value="ECO:0007669"/>
    <property type="project" value="InterPro"/>
</dbReference>
<feature type="domain" description="S5 DRBM" evidence="10">
    <location>
        <begin position="307"/>
        <end position="370"/>
    </location>
</feature>
<sequence>MSVSSPAKSLLSKSNAFLRSSPSDLRLFHTSSAVCARRRPRYASIRADDIQTMQDLQRKLVHFSELDQSTKRRLRKHNMSASNFSPTEDQLTTLNKAAAQINNRYGKEHKEALKLAYTPAQVAAIRAAEHSIDDRDFLTQGKIRRDGARIKYNDDDFSKIDYLYDKQQKDTTAWPLKQGEDINLKTEDQLYAKLAEFIQSSGKKYVNTGKWQASEDTEDRAEEGWLEEMEVDWEKFATNPRTLFNAPNEETYKLLEQQQLKATAAELPRLSDRISRNTATDIADEEDPSMTRSMLRTGLSADDLRKIYTKVLVRRHVVNQTRMGKIGSSSMFAVAGNRNGMIGIGHGKSTEPTEAAAQARARAIRNMKPILRYENRTIYGEVFAKVGATEVTLTAKHPGFGNRAMHIIFEICKMAGIQDIRASVPRSRNPMNIVKATFEALHKQKLPEDIARGRGRKLVDVRKVYYGGKTL</sequence>
<comment type="subcellular location">
    <subcellularLocation>
        <location evidence="1">Mitochondrion</location>
    </subcellularLocation>
</comment>
<dbReference type="GeneID" id="54483670"/>
<keyword evidence="12" id="KW-1185">Reference proteome</keyword>
<evidence type="ECO:0000256" key="6">
    <source>
        <dbReference type="ARBA" id="ARBA00037226"/>
    </source>
</evidence>
<dbReference type="PROSITE" id="PS50881">
    <property type="entry name" value="S5_DSRBD"/>
    <property type="match status" value="1"/>
</dbReference>
<dbReference type="InterPro" id="IPR014721">
    <property type="entry name" value="Ribsml_uS5_D2-typ_fold_subgr"/>
</dbReference>
<dbReference type="Gene3D" id="3.30.230.10">
    <property type="match status" value="1"/>
</dbReference>
<dbReference type="GO" id="GO:0006412">
    <property type="term" value="P:translation"/>
    <property type="evidence" value="ECO:0007669"/>
    <property type="project" value="InterPro"/>
</dbReference>
<dbReference type="Pfam" id="PF00333">
    <property type="entry name" value="Ribosomal_S5"/>
    <property type="match status" value="1"/>
</dbReference>
<evidence type="ECO:0000256" key="7">
    <source>
        <dbReference type="ARBA" id="ARBA00039335"/>
    </source>
</evidence>
<dbReference type="Pfam" id="PF03719">
    <property type="entry name" value="Ribosomal_S5_C"/>
    <property type="match status" value="1"/>
</dbReference>
<evidence type="ECO:0000256" key="2">
    <source>
        <dbReference type="ARBA" id="ARBA00008945"/>
    </source>
</evidence>
<dbReference type="InterPro" id="IPR013810">
    <property type="entry name" value="Ribosomal_uS5_N"/>
</dbReference>
<dbReference type="InterPro" id="IPR005324">
    <property type="entry name" value="Ribosomal_uS5_C"/>
</dbReference>
<dbReference type="GO" id="GO:0005763">
    <property type="term" value="C:mitochondrial small ribosomal subunit"/>
    <property type="evidence" value="ECO:0007669"/>
    <property type="project" value="UniProtKB-ARBA"/>
</dbReference>
<evidence type="ECO:0000256" key="8">
    <source>
        <dbReference type="PROSITE-ProRule" id="PRU00268"/>
    </source>
</evidence>
<keyword evidence="3 8" id="KW-0689">Ribosomal protein</keyword>
<evidence type="ECO:0000313" key="11">
    <source>
        <dbReference type="EMBL" id="KAF2761754.1"/>
    </source>
</evidence>
<dbReference type="SUPFAM" id="SSF54768">
    <property type="entry name" value="dsRNA-binding domain-like"/>
    <property type="match status" value="1"/>
</dbReference>
<evidence type="ECO:0000256" key="5">
    <source>
        <dbReference type="ARBA" id="ARBA00023274"/>
    </source>
</evidence>
<comment type="similarity">
    <text evidence="2 9">Belongs to the universal ribosomal protein uS5 family.</text>
</comment>
<evidence type="ECO:0000256" key="9">
    <source>
        <dbReference type="RuleBase" id="RU003823"/>
    </source>
</evidence>
<evidence type="ECO:0000259" key="10">
    <source>
        <dbReference type="PROSITE" id="PS50881"/>
    </source>
</evidence>
<comment type="function">
    <text evidence="6">Component of the mitochondrial ribosome (mitoribosome), a dedicated translation machinery responsible for the synthesis of mitochondrial genome-encoded proteins, including at least some of the essential transmembrane subunits of the mitochondrial respiratory chain. The mitoribosomes are attached to the mitochondrial inner membrane and translation products are cotranslationally integrated into the membrane.</text>
</comment>
<evidence type="ECO:0000256" key="3">
    <source>
        <dbReference type="ARBA" id="ARBA00022980"/>
    </source>
</evidence>
<dbReference type="FunFam" id="3.30.230.10:FF:000041">
    <property type="entry name" value="37S ribosomal protein S5"/>
    <property type="match status" value="1"/>
</dbReference>
<proteinExistence type="inferred from homology"/>
<evidence type="ECO:0000313" key="12">
    <source>
        <dbReference type="Proteomes" id="UP000799437"/>
    </source>
</evidence>
<accession>A0A6A6WI41</accession>
<dbReference type="Gene3D" id="3.30.160.20">
    <property type="match status" value="1"/>
</dbReference>
<dbReference type="EMBL" id="ML996566">
    <property type="protein sequence ID" value="KAF2761754.1"/>
    <property type="molecule type" value="Genomic_DNA"/>
</dbReference>
<dbReference type="Proteomes" id="UP000799437">
    <property type="component" value="Unassembled WGS sequence"/>
</dbReference>
<gene>
    <name evidence="11" type="ORF">EJ05DRAFT_460580</name>
</gene>
<protein>
    <recommendedName>
        <fullName evidence="7">Small ribosomal subunit protein uS5m</fullName>
    </recommendedName>
</protein>
<evidence type="ECO:0000256" key="1">
    <source>
        <dbReference type="ARBA" id="ARBA00004173"/>
    </source>
</evidence>
<dbReference type="GO" id="GO:0003735">
    <property type="term" value="F:structural constituent of ribosome"/>
    <property type="evidence" value="ECO:0007669"/>
    <property type="project" value="UniProtKB-UniRule"/>
</dbReference>
<name>A0A6A6WI41_9PEZI</name>
<keyword evidence="4" id="KW-0496">Mitochondrion</keyword>
<dbReference type="PANTHER" id="PTHR48277:SF1">
    <property type="entry name" value="MITOCHONDRIAL RIBOSOMAL PROTEIN S5"/>
    <property type="match status" value="1"/>
</dbReference>
<dbReference type="PANTHER" id="PTHR48277">
    <property type="entry name" value="MITOCHONDRIAL RIBOSOMAL PROTEIN S5"/>
    <property type="match status" value="1"/>
</dbReference>
<dbReference type="RefSeq" id="XP_033604205.1">
    <property type="nucleotide sequence ID" value="XM_033742616.1"/>
</dbReference>
<evidence type="ECO:0000256" key="4">
    <source>
        <dbReference type="ARBA" id="ARBA00023128"/>
    </source>
</evidence>
<dbReference type="SUPFAM" id="SSF54211">
    <property type="entry name" value="Ribosomal protein S5 domain 2-like"/>
    <property type="match status" value="1"/>
</dbReference>
<dbReference type="OrthoDB" id="309483at2759"/>
<dbReference type="FunFam" id="3.30.160.20:FF:000022">
    <property type="entry name" value="28S ribosomal protein S5, mitochondrial"/>
    <property type="match status" value="1"/>
</dbReference>
<organism evidence="11 12">
    <name type="scientific">Pseudovirgaria hyperparasitica</name>
    <dbReference type="NCBI Taxonomy" id="470096"/>
    <lineage>
        <taxon>Eukaryota</taxon>
        <taxon>Fungi</taxon>
        <taxon>Dikarya</taxon>
        <taxon>Ascomycota</taxon>
        <taxon>Pezizomycotina</taxon>
        <taxon>Dothideomycetes</taxon>
        <taxon>Dothideomycetes incertae sedis</taxon>
        <taxon>Acrospermales</taxon>
        <taxon>Acrospermaceae</taxon>
        <taxon>Pseudovirgaria</taxon>
    </lineage>
</organism>
<dbReference type="InterPro" id="IPR000851">
    <property type="entry name" value="Ribosomal_uS5"/>
</dbReference>
<reference evidence="11" key="1">
    <citation type="journal article" date="2020" name="Stud. Mycol.">
        <title>101 Dothideomycetes genomes: a test case for predicting lifestyles and emergence of pathogens.</title>
        <authorList>
            <person name="Haridas S."/>
            <person name="Albert R."/>
            <person name="Binder M."/>
            <person name="Bloem J."/>
            <person name="Labutti K."/>
            <person name="Salamov A."/>
            <person name="Andreopoulos B."/>
            <person name="Baker S."/>
            <person name="Barry K."/>
            <person name="Bills G."/>
            <person name="Bluhm B."/>
            <person name="Cannon C."/>
            <person name="Castanera R."/>
            <person name="Culley D."/>
            <person name="Daum C."/>
            <person name="Ezra D."/>
            <person name="Gonzalez J."/>
            <person name="Henrissat B."/>
            <person name="Kuo A."/>
            <person name="Liang C."/>
            <person name="Lipzen A."/>
            <person name="Lutzoni F."/>
            <person name="Magnuson J."/>
            <person name="Mondo S."/>
            <person name="Nolan M."/>
            <person name="Ohm R."/>
            <person name="Pangilinan J."/>
            <person name="Park H.-J."/>
            <person name="Ramirez L."/>
            <person name="Alfaro M."/>
            <person name="Sun H."/>
            <person name="Tritt A."/>
            <person name="Yoshinaga Y."/>
            <person name="Zwiers L.-H."/>
            <person name="Turgeon B."/>
            <person name="Goodwin S."/>
            <person name="Spatafora J."/>
            <person name="Crous P."/>
            <person name="Grigoriev I."/>
        </authorList>
    </citation>
    <scope>NUCLEOTIDE SEQUENCE</scope>
    <source>
        <strain evidence="11">CBS 121739</strain>
    </source>
</reference>